<keyword evidence="3" id="KW-0732">Signal</keyword>
<evidence type="ECO:0000313" key="5">
    <source>
        <dbReference type="EMBL" id="STZ87867.1"/>
    </source>
</evidence>
<dbReference type="SUPFAM" id="SSF53955">
    <property type="entry name" value="Lysozyme-like"/>
    <property type="match status" value="1"/>
</dbReference>
<dbReference type="Proteomes" id="UP000255389">
    <property type="component" value="Unassembled WGS sequence"/>
</dbReference>
<dbReference type="RefSeq" id="WP_141142539.1">
    <property type="nucleotide sequence ID" value="NZ_CP107719.1"/>
</dbReference>
<dbReference type="InterPro" id="IPR010618">
    <property type="entry name" value="RPF"/>
</dbReference>
<organism evidence="5 6">
    <name type="scientific">Mycolicibacterium fortuitum</name>
    <name type="common">Mycobacterium fortuitum</name>
    <dbReference type="NCBI Taxonomy" id="1766"/>
    <lineage>
        <taxon>Bacteria</taxon>
        <taxon>Bacillati</taxon>
        <taxon>Actinomycetota</taxon>
        <taxon>Actinomycetes</taxon>
        <taxon>Mycobacteriales</taxon>
        <taxon>Mycobacteriaceae</taxon>
        <taxon>Mycolicibacterium</taxon>
    </lineage>
</organism>
<dbReference type="InterPro" id="IPR023346">
    <property type="entry name" value="Lysozyme-like_dom_sf"/>
</dbReference>
<dbReference type="Gene3D" id="1.10.530.10">
    <property type="match status" value="1"/>
</dbReference>
<evidence type="ECO:0000256" key="2">
    <source>
        <dbReference type="ARBA" id="ARBA00022801"/>
    </source>
</evidence>
<keyword evidence="2" id="KW-0378">Hydrolase</keyword>
<reference evidence="5 6" key="1">
    <citation type="submission" date="2018-06" db="EMBL/GenBank/DDBJ databases">
        <authorList>
            <consortium name="Pathogen Informatics"/>
            <person name="Doyle S."/>
        </authorList>
    </citation>
    <scope>NUCLEOTIDE SEQUENCE [LARGE SCALE GENOMIC DNA]</scope>
    <source>
        <strain evidence="5 6">NCTC1542</strain>
    </source>
</reference>
<dbReference type="GO" id="GO:0016787">
    <property type="term" value="F:hydrolase activity"/>
    <property type="evidence" value="ECO:0007669"/>
    <property type="project" value="UniProtKB-KW"/>
</dbReference>
<evidence type="ECO:0000259" key="4">
    <source>
        <dbReference type="Pfam" id="PF06737"/>
    </source>
</evidence>
<name>A0A378UUI2_MYCFO</name>
<proteinExistence type="inferred from homology"/>
<protein>
    <submittedName>
        <fullName evidence="5">Resuscitation-promoting factor RpfE</fullName>
    </submittedName>
</protein>
<feature type="domain" description="Resuscitation-promoting factor core lysozyme-like" evidence="4">
    <location>
        <begin position="34"/>
        <end position="106"/>
    </location>
</feature>
<feature type="chain" id="PRO_5030069088" evidence="3">
    <location>
        <begin position="30"/>
        <end position="157"/>
    </location>
</feature>
<evidence type="ECO:0000256" key="1">
    <source>
        <dbReference type="ARBA" id="ARBA00010830"/>
    </source>
</evidence>
<sequence>MTIRSALNRAFWITATSAALMLAPLSAGAATAGADTVNWDAIADCESGGNWATDTGNGAYGGLQFKPTTWAAHGGVGSPASASREEQIRVAENVLATQGIGAWPKCGARGGAPAGWAAPSAPTGCQTVRPGAVLGIFDLRRICTTFLDPLGAFGVPR</sequence>
<dbReference type="AlphaFoldDB" id="A0A378UUI2"/>
<dbReference type="EMBL" id="UGQY01000003">
    <property type="protein sequence ID" value="STZ87867.1"/>
    <property type="molecule type" value="Genomic_DNA"/>
</dbReference>
<comment type="similarity">
    <text evidence="1">Belongs to the transglycosylase family. Rpf subfamily.</text>
</comment>
<dbReference type="CDD" id="cd13925">
    <property type="entry name" value="RPF"/>
    <property type="match status" value="1"/>
</dbReference>
<accession>A0A378UUI2</accession>
<gene>
    <name evidence="5" type="ORF">NCTC1542_02639</name>
</gene>
<evidence type="ECO:0000256" key="3">
    <source>
        <dbReference type="SAM" id="SignalP"/>
    </source>
</evidence>
<dbReference type="Pfam" id="PF06737">
    <property type="entry name" value="Transglycosylas"/>
    <property type="match status" value="1"/>
</dbReference>
<evidence type="ECO:0000313" key="6">
    <source>
        <dbReference type="Proteomes" id="UP000255389"/>
    </source>
</evidence>
<feature type="signal peptide" evidence="3">
    <location>
        <begin position="1"/>
        <end position="29"/>
    </location>
</feature>